<dbReference type="AlphaFoldDB" id="A0AAD4V413"/>
<gene>
    <name evidence="1" type="ORF">L3X38_036704</name>
</gene>
<comment type="caution">
    <text evidence="1">The sequence shown here is derived from an EMBL/GenBank/DDBJ whole genome shotgun (WGS) entry which is preliminary data.</text>
</comment>
<dbReference type="Proteomes" id="UP001054821">
    <property type="component" value="Chromosome 7"/>
</dbReference>
<evidence type="ECO:0000313" key="2">
    <source>
        <dbReference type="Proteomes" id="UP001054821"/>
    </source>
</evidence>
<reference evidence="1 2" key="1">
    <citation type="journal article" date="2022" name="G3 (Bethesda)">
        <title>Whole-genome sequence and methylome profiling of the almond [Prunus dulcis (Mill.) D.A. Webb] cultivar 'Nonpareil'.</title>
        <authorList>
            <person name="D'Amico-Willman K.M."/>
            <person name="Ouma W.Z."/>
            <person name="Meulia T."/>
            <person name="Sideli G.M."/>
            <person name="Gradziel T.M."/>
            <person name="Fresnedo-Ramirez J."/>
        </authorList>
    </citation>
    <scope>NUCLEOTIDE SEQUENCE [LARGE SCALE GENOMIC DNA]</scope>
    <source>
        <strain evidence="1">Clone GOH B32 T37-40</strain>
    </source>
</reference>
<keyword evidence="2" id="KW-1185">Reference proteome</keyword>
<evidence type="ECO:0000313" key="1">
    <source>
        <dbReference type="EMBL" id="KAI5316997.1"/>
    </source>
</evidence>
<dbReference type="EMBL" id="JAJFAZ020000007">
    <property type="protein sequence ID" value="KAI5316997.1"/>
    <property type="molecule type" value="Genomic_DNA"/>
</dbReference>
<accession>A0AAD4V413</accession>
<protein>
    <submittedName>
        <fullName evidence="1">Uncharacterized protein</fullName>
    </submittedName>
</protein>
<name>A0AAD4V413_PRUDU</name>
<organism evidence="1 2">
    <name type="scientific">Prunus dulcis</name>
    <name type="common">Almond</name>
    <name type="synonym">Amygdalus dulcis</name>
    <dbReference type="NCBI Taxonomy" id="3755"/>
    <lineage>
        <taxon>Eukaryota</taxon>
        <taxon>Viridiplantae</taxon>
        <taxon>Streptophyta</taxon>
        <taxon>Embryophyta</taxon>
        <taxon>Tracheophyta</taxon>
        <taxon>Spermatophyta</taxon>
        <taxon>Magnoliopsida</taxon>
        <taxon>eudicotyledons</taxon>
        <taxon>Gunneridae</taxon>
        <taxon>Pentapetalae</taxon>
        <taxon>rosids</taxon>
        <taxon>fabids</taxon>
        <taxon>Rosales</taxon>
        <taxon>Rosaceae</taxon>
        <taxon>Amygdaloideae</taxon>
        <taxon>Amygdaleae</taxon>
        <taxon>Prunus</taxon>
    </lineage>
</organism>
<proteinExistence type="predicted"/>
<sequence>MVAKVSERAREISSKTLQTALFRGGFQLPRLRIEAGMGWDWKREVKWFVWDQSCLKRWPELEEIKTGMLQFHQNLPRTKVNS</sequence>